<organism evidence="2">
    <name type="scientific">Tanacetum cinerariifolium</name>
    <name type="common">Dalmatian daisy</name>
    <name type="synonym">Chrysanthemum cinerariifolium</name>
    <dbReference type="NCBI Taxonomy" id="118510"/>
    <lineage>
        <taxon>Eukaryota</taxon>
        <taxon>Viridiplantae</taxon>
        <taxon>Streptophyta</taxon>
        <taxon>Embryophyta</taxon>
        <taxon>Tracheophyta</taxon>
        <taxon>Spermatophyta</taxon>
        <taxon>Magnoliopsida</taxon>
        <taxon>eudicotyledons</taxon>
        <taxon>Gunneridae</taxon>
        <taxon>Pentapetalae</taxon>
        <taxon>asterids</taxon>
        <taxon>campanulids</taxon>
        <taxon>Asterales</taxon>
        <taxon>Asteraceae</taxon>
        <taxon>Asteroideae</taxon>
        <taxon>Anthemideae</taxon>
        <taxon>Anthemidinae</taxon>
        <taxon>Tanacetum</taxon>
    </lineage>
</organism>
<dbReference type="AlphaFoldDB" id="A0A699WLH8"/>
<feature type="region of interest" description="Disordered" evidence="1">
    <location>
        <begin position="54"/>
        <end position="105"/>
    </location>
</feature>
<feature type="non-terminal residue" evidence="2">
    <location>
        <position position="1"/>
    </location>
</feature>
<evidence type="ECO:0000313" key="2">
    <source>
        <dbReference type="EMBL" id="GFD48465.1"/>
    </source>
</evidence>
<dbReference type="EMBL" id="BKCJ011722707">
    <property type="protein sequence ID" value="GFD48465.1"/>
    <property type="molecule type" value="Genomic_DNA"/>
</dbReference>
<feature type="compositionally biased region" description="Basic and acidic residues" evidence="1">
    <location>
        <begin position="56"/>
        <end position="89"/>
    </location>
</feature>
<feature type="compositionally biased region" description="Basic and acidic residues" evidence="1">
    <location>
        <begin position="96"/>
        <end position="105"/>
    </location>
</feature>
<sequence>KQNVVLLFDRQRPGVQQRLEVRSRVEIAVLAHEQDVGSEHRLIAHGSAKLRVIIGGHDDPAHHQCGEHHDAQGRNDSPRTPRPEIDKAEASGADLPKNDRGDQKA</sequence>
<proteinExistence type="predicted"/>
<evidence type="ECO:0000256" key="1">
    <source>
        <dbReference type="SAM" id="MobiDB-lite"/>
    </source>
</evidence>
<accession>A0A699WLH8</accession>
<name>A0A699WLH8_TANCI</name>
<reference evidence="2" key="1">
    <citation type="journal article" date="2019" name="Sci. Rep.">
        <title>Draft genome of Tanacetum cinerariifolium, the natural source of mosquito coil.</title>
        <authorList>
            <person name="Yamashiro T."/>
            <person name="Shiraishi A."/>
            <person name="Satake H."/>
            <person name="Nakayama K."/>
        </authorList>
    </citation>
    <scope>NUCLEOTIDE SEQUENCE</scope>
</reference>
<protein>
    <submittedName>
        <fullName evidence="2">Uncharacterized protein</fullName>
    </submittedName>
</protein>
<gene>
    <name evidence="2" type="ORF">Tci_920434</name>
</gene>
<comment type="caution">
    <text evidence="2">The sequence shown here is derived from an EMBL/GenBank/DDBJ whole genome shotgun (WGS) entry which is preliminary data.</text>
</comment>